<dbReference type="Pfam" id="PF06718">
    <property type="entry name" value="DUF1203"/>
    <property type="match status" value="1"/>
</dbReference>
<dbReference type="PIRSF" id="PIRSF034110">
    <property type="entry name" value="DUF1203"/>
    <property type="match status" value="1"/>
</dbReference>
<evidence type="ECO:0000313" key="2">
    <source>
        <dbReference type="Proteomes" id="UP000235916"/>
    </source>
</evidence>
<sequence length="169" mass="18540">MNQSPTTFCISPLQRYCVRPIAADFLRRVREQGLDDLGQPVEHHIAQGGEPCRDVLRRAHPGEALILASHSPLALPGPYREFGPVFVRAAAVESTAPLGALPLQGPQPYLGPRFVLRAYSAQERIVDGQVVEAHEAEALLQQQFARAEVAFVLARFAGYGCFAARIERV</sequence>
<organism evidence="1 2">
    <name type="scientific">Kinneretia aquatilis</name>
    <dbReference type="NCBI Taxonomy" id="2070761"/>
    <lineage>
        <taxon>Bacteria</taxon>
        <taxon>Pseudomonadati</taxon>
        <taxon>Pseudomonadota</taxon>
        <taxon>Betaproteobacteria</taxon>
        <taxon>Burkholderiales</taxon>
        <taxon>Sphaerotilaceae</taxon>
        <taxon>Roseateles</taxon>
    </lineage>
</organism>
<proteinExistence type="predicted"/>
<dbReference type="OrthoDB" id="118609at2"/>
<dbReference type="InterPro" id="IPR009593">
    <property type="entry name" value="DUF1203"/>
</dbReference>
<comment type="caution">
    <text evidence="1">The sequence shown here is derived from an EMBL/GenBank/DDBJ whole genome shotgun (WGS) entry which is preliminary data.</text>
</comment>
<dbReference type="RefSeq" id="WP_102768947.1">
    <property type="nucleotide sequence ID" value="NZ_POSP01000003.1"/>
</dbReference>
<dbReference type="AlphaFoldDB" id="A0A2N8KZY0"/>
<dbReference type="EMBL" id="POSP01000003">
    <property type="protein sequence ID" value="PND39029.1"/>
    <property type="molecule type" value="Genomic_DNA"/>
</dbReference>
<accession>A0A2N8KZY0</accession>
<dbReference type="Proteomes" id="UP000235916">
    <property type="component" value="Unassembled WGS sequence"/>
</dbReference>
<evidence type="ECO:0000313" key="1">
    <source>
        <dbReference type="EMBL" id="PND39029.1"/>
    </source>
</evidence>
<keyword evidence="2" id="KW-1185">Reference proteome</keyword>
<reference evidence="1 2" key="1">
    <citation type="submission" date="2018-01" db="EMBL/GenBank/DDBJ databases">
        <title>Draft genome sequence of Paucibacter aquatile CR182 isolated from freshwater of the Nakdong River.</title>
        <authorList>
            <person name="Choi A."/>
            <person name="Chung E.J."/>
        </authorList>
    </citation>
    <scope>NUCLEOTIDE SEQUENCE [LARGE SCALE GENOMIC DNA]</scope>
    <source>
        <strain evidence="1 2">CR182</strain>
    </source>
</reference>
<gene>
    <name evidence="1" type="ORF">C1O66_16840</name>
</gene>
<name>A0A2N8KZY0_9BURK</name>
<protein>
    <submittedName>
        <fullName evidence="1">DUF1203 domain-containing protein</fullName>
    </submittedName>
</protein>